<sequence length="279" mass="29982">MGDAHAGFGWQLAGSDLPAAANVLAHERNDVLAIVRFVEVLRRQGKSTEGRALLRALQPVGGDVPLVALAIGNSYWTQGNAADAVESYEAALVGYTSLADADGVFAAKIGLARCARMNYDKSRRQVLEDAIEAGSRSKDAYLLADLDREHAGWDLLRGSHETALELANRAAAVHREVGDRYLLGLAEILCARALNATGDRSAAIELTRNQIDRAIDIGSDELKMVGVVYLAQFIQRGVVVGTPEWANAKDIINEALEAADDPFTQAELILPLAQVFHVV</sequence>
<dbReference type="Gene3D" id="1.25.40.10">
    <property type="entry name" value="Tetratricopeptide repeat domain"/>
    <property type="match status" value="1"/>
</dbReference>
<accession>A0ABS8Z9K5</accession>
<gene>
    <name evidence="1" type="ORF">LWC34_17215</name>
</gene>
<dbReference type="RefSeq" id="WP_233726050.1">
    <property type="nucleotide sequence ID" value="NZ_JAJVCN010000001.1"/>
</dbReference>
<proteinExistence type="predicted"/>
<dbReference type="InterPro" id="IPR011990">
    <property type="entry name" value="TPR-like_helical_dom_sf"/>
</dbReference>
<evidence type="ECO:0000313" key="1">
    <source>
        <dbReference type="EMBL" id="MCE7004553.1"/>
    </source>
</evidence>
<evidence type="ECO:0008006" key="3">
    <source>
        <dbReference type="Google" id="ProtNLM"/>
    </source>
</evidence>
<dbReference type="SUPFAM" id="SSF48452">
    <property type="entry name" value="TPR-like"/>
    <property type="match status" value="1"/>
</dbReference>
<name>A0ABS8Z9K5_9PSEU</name>
<keyword evidence="2" id="KW-1185">Reference proteome</keyword>
<comment type="caution">
    <text evidence="1">The sequence shown here is derived from an EMBL/GenBank/DDBJ whole genome shotgun (WGS) entry which is preliminary data.</text>
</comment>
<protein>
    <recommendedName>
        <fullName evidence="3">MalT-like TPR region domain-containing protein</fullName>
    </recommendedName>
</protein>
<dbReference type="Proteomes" id="UP001521150">
    <property type="component" value="Unassembled WGS sequence"/>
</dbReference>
<dbReference type="EMBL" id="JAJVCN010000001">
    <property type="protein sequence ID" value="MCE7004553.1"/>
    <property type="molecule type" value="Genomic_DNA"/>
</dbReference>
<organism evidence="1 2">
    <name type="scientific">Kibdelosporangium philippinense</name>
    <dbReference type="NCBI Taxonomy" id="211113"/>
    <lineage>
        <taxon>Bacteria</taxon>
        <taxon>Bacillati</taxon>
        <taxon>Actinomycetota</taxon>
        <taxon>Actinomycetes</taxon>
        <taxon>Pseudonocardiales</taxon>
        <taxon>Pseudonocardiaceae</taxon>
        <taxon>Kibdelosporangium</taxon>
    </lineage>
</organism>
<evidence type="ECO:0000313" key="2">
    <source>
        <dbReference type="Proteomes" id="UP001521150"/>
    </source>
</evidence>
<reference evidence="1 2" key="1">
    <citation type="submission" date="2021-12" db="EMBL/GenBank/DDBJ databases">
        <title>Genome sequence of Kibdelosporangium philippinense ATCC 49844.</title>
        <authorList>
            <person name="Fedorov E.A."/>
            <person name="Omeragic M."/>
            <person name="Shalygina K.F."/>
            <person name="Maclea K.S."/>
        </authorList>
    </citation>
    <scope>NUCLEOTIDE SEQUENCE [LARGE SCALE GENOMIC DNA]</scope>
    <source>
        <strain evidence="1 2">ATCC 49844</strain>
    </source>
</reference>